<dbReference type="Proteomes" id="UP000790709">
    <property type="component" value="Unassembled WGS sequence"/>
</dbReference>
<accession>A0ACB8BLN9</accession>
<sequence>MDLAQTLQPSPEPAVVDASERQEDIQPQPLSKKGQKKAAKAARMAELKLERRVREREAKKRKRKERAEAEKERKAAGEEDTGEVEVDTRAKRRKLGKISPQNVFNAQVVIDLGFDDMMIEKEIVSLTSQLAYAYSANRYAPKPFSAIIFSSLNARTKARLDGMNDASYRRWAGTKWWEEGYERLWAEKNISDTTEEGSAQDVPAQASVVYLTADSEHELMELSEGETYIIGGICDHNRYKNLCLNKAKASGIRHARLPIGRYIASLTTRKVLTVNQVFEILLKWVESRDWEQAFWSVIPKRKFQGSGANDEVDSKSNADDVSVEDEKTLAPMPKVQDSKPGLSESHSQHPKEEADPSESVSPSAQ</sequence>
<protein>
    <submittedName>
        <fullName evidence="1">Uncharacterized protein</fullName>
    </submittedName>
</protein>
<proteinExistence type="predicted"/>
<gene>
    <name evidence="1" type="ORF">BV22DRAFT_1032512</name>
</gene>
<name>A0ACB8BLN9_9AGAM</name>
<reference evidence="1" key="1">
    <citation type="journal article" date="2021" name="New Phytol.">
        <title>Evolutionary innovations through gain and loss of genes in the ectomycorrhizal Boletales.</title>
        <authorList>
            <person name="Wu G."/>
            <person name="Miyauchi S."/>
            <person name="Morin E."/>
            <person name="Kuo A."/>
            <person name="Drula E."/>
            <person name="Varga T."/>
            <person name="Kohler A."/>
            <person name="Feng B."/>
            <person name="Cao Y."/>
            <person name="Lipzen A."/>
            <person name="Daum C."/>
            <person name="Hundley H."/>
            <person name="Pangilinan J."/>
            <person name="Johnson J."/>
            <person name="Barry K."/>
            <person name="LaButti K."/>
            <person name="Ng V."/>
            <person name="Ahrendt S."/>
            <person name="Min B."/>
            <person name="Choi I.G."/>
            <person name="Park H."/>
            <person name="Plett J.M."/>
            <person name="Magnuson J."/>
            <person name="Spatafora J.W."/>
            <person name="Nagy L.G."/>
            <person name="Henrissat B."/>
            <person name="Grigoriev I.V."/>
            <person name="Yang Z.L."/>
            <person name="Xu J."/>
            <person name="Martin F.M."/>
        </authorList>
    </citation>
    <scope>NUCLEOTIDE SEQUENCE</scope>
    <source>
        <strain evidence="1">KUC20120723A-06</strain>
    </source>
</reference>
<organism evidence="1 2">
    <name type="scientific">Leucogyrophana mollusca</name>
    <dbReference type="NCBI Taxonomy" id="85980"/>
    <lineage>
        <taxon>Eukaryota</taxon>
        <taxon>Fungi</taxon>
        <taxon>Dikarya</taxon>
        <taxon>Basidiomycota</taxon>
        <taxon>Agaricomycotina</taxon>
        <taxon>Agaricomycetes</taxon>
        <taxon>Agaricomycetidae</taxon>
        <taxon>Boletales</taxon>
        <taxon>Boletales incertae sedis</taxon>
        <taxon>Leucogyrophana</taxon>
    </lineage>
</organism>
<keyword evidence="2" id="KW-1185">Reference proteome</keyword>
<dbReference type="EMBL" id="MU266377">
    <property type="protein sequence ID" value="KAH7926770.1"/>
    <property type="molecule type" value="Genomic_DNA"/>
</dbReference>
<evidence type="ECO:0000313" key="2">
    <source>
        <dbReference type="Proteomes" id="UP000790709"/>
    </source>
</evidence>
<comment type="caution">
    <text evidence="1">The sequence shown here is derived from an EMBL/GenBank/DDBJ whole genome shotgun (WGS) entry which is preliminary data.</text>
</comment>
<evidence type="ECO:0000313" key="1">
    <source>
        <dbReference type="EMBL" id="KAH7926770.1"/>
    </source>
</evidence>